<dbReference type="STRING" id="1469948.GCA_000732725_02853"/>
<feature type="transmembrane region" description="Helical" evidence="1">
    <location>
        <begin position="310"/>
        <end position="331"/>
    </location>
</feature>
<organism evidence="3 4">
    <name type="scientific">Kineothrix alysoides</name>
    <dbReference type="NCBI Taxonomy" id="1469948"/>
    <lineage>
        <taxon>Bacteria</taxon>
        <taxon>Bacillati</taxon>
        <taxon>Bacillota</taxon>
        <taxon>Clostridia</taxon>
        <taxon>Lachnospirales</taxon>
        <taxon>Lachnospiraceae</taxon>
        <taxon>Kineothrix</taxon>
    </lineage>
</organism>
<dbReference type="InterPro" id="IPR029787">
    <property type="entry name" value="Nucleotide_cyclase"/>
</dbReference>
<feature type="domain" description="GGDEF" evidence="2">
    <location>
        <begin position="375"/>
        <end position="508"/>
    </location>
</feature>
<dbReference type="Pfam" id="PF00990">
    <property type="entry name" value="GGDEF"/>
    <property type="match status" value="1"/>
</dbReference>
<dbReference type="EMBL" id="SLUO01000010">
    <property type="protein sequence ID" value="TCL56911.1"/>
    <property type="molecule type" value="Genomic_DNA"/>
</dbReference>
<dbReference type="RefSeq" id="WP_031391517.1">
    <property type="nucleotide sequence ID" value="NZ_JPNB01000002.1"/>
</dbReference>
<dbReference type="Gene3D" id="3.30.70.270">
    <property type="match status" value="1"/>
</dbReference>
<evidence type="ECO:0000256" key="1">
    <source>
        <dbReference type="SAM" id="Phobius"/>
    </source>
</evidence>
<keyword evidence="1" id="KW-0472">Membrane</keyword>
<reference evidence="3 4" key="1">
    <citation type="submission" date="2019-03" db="EMBL/GenBank/DDBJ databases">
        <title>Genomic Encyclopedia of Type Strains, Phase IV (KMG-IV): sequencing the most valuable type-strain genomes for metagenomic binning, comparative biology and taxonomic classification.</title>
        <authorList>
            <person name="Goeker M."/>
        </authorList>
    </citation>
    <scope>NUCLEOTIDE SEQUENCE [LARGE SCALE GENOMIC DNA]</scope>
    <source>
        <strain evidence="3 4">DSM 100556</strain>
    </source>
</reference>
<keyword evidence="1" id="KW-0812">Transmembrane</keyword>
<sequence>MKDGQTRAAVTQWLIPAMVLIVVVIVMLFNFSAKSSQAAAEQVENSMMDVAEKYAAKINFELASMVSAGKPIGHLMGEHIDFNKVFSANMADVLRNNSKAYAVIYSDANGNGMEQNTSKINLKDLSYYGEIFGGTVSSDLSAADEKIAVAEGEVRYLSVKTDEIGTNKKAIIAAIPLGTETDSDKLLMYYPVENLRGLFKKSEFDADTFYVLIAPDGMIIENTDYDSQFLKGDNIWTTIKESGDYGDEVAKAIIRMKNKTAGSFSAVVNGEARRLVYAPVGINKWTLVVGVNQSYVDGLQERGWSNAKQMIYQLVVAIWVFLGLLVVINIIDKIKSSEKSKELGEKADTDLLTSLNNKLATERKIKEWMEKNPGEQGLMFVLDIDNFKKINDTLGHAFGDEVLRSLGYQIGSTFRATDVIGRTGGDEFTIFLKHLNDDALLEREAGKLCNFFKNFQAGEYVKYMATASIGAAIFPRDGKDFDSLYKAADNALYIAKRRGKNQLAFYGEEEQDEAGI</sequence>
<dbReference type="SUPFAM" id="SSF55073">
    <property type="entry name" value="Nucleotide cyclase"/>
    <property type="match status" value="1"/>
</dbReference>
<dbReference type="GO" id="GO:0052621">
    <property type="term" value="F:diguanylate cyclase activity"/>
    <property type="evidence" value="ECO:0007669"/>
    <property type="project" value="TreeGrafter"/>
</dbReference>
<dbReference type="AlphaFoldDB" id="A0A4R1QUX7"/>
<proteinExistence type="predicted"/>
<dbReference type="PANTHER" id="PTHR45138">
    <property type="entry name" value="REGULATORY COMPONENTS OF SENSORY TRANSDUCTION SYSTEM"/>
    <property type="match status" value="1"/>
</dbReference>
<evidence type="ECO:0000313" key="4">
    <source>
        <dbReference type="Proteomes" id="UP000295718"/>
    </source>
</evidence>
<dbReference type="InterPro" id="IPR050469">
    <property type="entry name" value="Diguanylate_Cyclase"/>
</dbReference>
<dbReference type="CDD" id="cd01949">
    <property type="entry name" value="GGDEF"/>
    <property type="match status" value="1"/>
</dbReference>
<feature type="transmembrane region" description="Helical" evidence="1">
    <location>
        <begin position="12"/>
        <end position="31"/>
    </location>
</feature>
<name>A0A4R1QUX7_9FIRM</name>
<dbReference type="Gene3D" id="3.30.450.20">
    <property type="entry name" value="PAS domain"/>
    <property type="match status" value="1"/>
</dbReference>
<accession>A0A4R1QUX7</accession>
<evidence type="ECO:0000313" key="3">
    <source>
        <dbReference type="EMBL" id="TCL56911.1"/>
    </source>
</evidence>
<dbReference type="PROSITE" id="PS50887">
    <property type="entry name" value="GGDEF"/>
    <property type="match status" value="1"/>
</dbReference>
<dbReference type="NCBIfam" id="TIGR00254">
    <property type="entry name" value="GGDEF"/>
    <property type="match status" value="1"/>
</dbReference>
<dbReference type="SMART" id="SM00267">
    <property type="entry name" value="GGDEF"/>
    <property type="match status" value="1"/>
</dbReference>
<evidence type="ECO:0000259" key="2">
    <source>
        <dbReference type="PROSITE" id="PS50887"/>
    </source>
</evidence>
<comment type="caution">
    <text evidence="3">The sequence shown here is derived from an EMBL/GenBank/DDBJ whole genome shotgun (WGS) entry which is preliminary data.</text>
</comment>
<keyword evidence="4" id="KW-1185">Reference proteome</keyword>
<dbReference type="PANTHER" id="PTHR45138:SF9">
    <property type="entry name" value="DIGUANYLATE CYCLASE DGCM-RELATED"/>
    <property type="match status" value="1"/>
</dbReference>
<protein>
    <submittedName>
        <fullName evidence="3">Diguanylate cyclase (GGDEF)-like protein</fullName>
    </submittedName>
</protein>
<gene>
    <name evidence="3" type="ORF">EDD76_11084</name>
</gene>
<dbReference type="InterPro" id="IPR043128">
    <property type="entry name" value="Rev_trsase/Diguanyl_cyclase"/>
</dbReference>
<dbReference type="InterPro" id="IPR000160">
    <property type="entry name" value="GGDEF_dom"/>
</dbReference>
<keyword evidence="1" id="KW-1133">Transmembrane helix</keyword>
<dbReference type="Proteomes" id="UP000295718">
    <property type="component" value="Unassembled WGS sequence"/>
</dbReference>